<dbReference type="InterPro" id="IPR029044">
    <property type="entry name" value="Nucleotide-diphossugar_trans"/>
</dbReference>
<dbReference type="Gene3D" id="3.90.550.10">
    <property type="entry name" value="Spore Coat Polysaccharide Biosynthesis Protein SpsA, Chain A"/>
    <property type="match status" value="1"/>
</dbReference>
<dbReference type="PANTHER" id="PTHR43179:SF12">
    <property type="entry name" value="GALACTOFURANOSYLTRANSFERASE GLFT2"/>
    <property type="match status" value="1"/>
</dbReference>
<evidence type="ECO:0000259" key="5">
    <source>
        <dbReference type="Pfam" id="PF00535"/>
    </source>
</evidence>
<comment type="similarity">
    <text evidence="2">Belongs to the glycosyltransferase 2 family.</text>
</comment>
<gene>
    <name evidence="6" type="ORF">ABIQ69_11880</name>
</gene>
<dbReference type="GO" id="GO:0016757">
    <property type="term" value="F:glycosyltransferase activity"/>
    <property type="evidence" value="ECO:0007669"/>
    <property type="project" value="UniProtKB-KW"/>
</dbReference>
<reference evidence="6" key="1">
    <citation type="submission" date="2024-05" db="EMBL/GenBank/DDBJ databases">
        <authorList>
            <person name="Yu L."/>
        </authorList>
    </citation>
    <scope>NUCLEOTIDE SEQUENCE</scope>
    <source>
        <strain evidence="6">G08B096</strain>
    </source>
</reference>
<evidence type="ECO:0000256" key="2">
    <source>
        <dbReference type="ARBA" id="ARBA00006739"/>
    </source>
</evidence>
<feature type="domain" description="Glycosyltransferase 2-like" evidence="5">
    <location>
        <begin position="7"/>
        <end position="110"/>
    </location>
</feature>
<evidence type="ECO:0000256" key="3">
    <source>
        <dbReference type="ARBA" id="ARBA00022676"/>
    </source>
</evidence>
<protein>
    <submittedName>
        <fullName evidence="6">Glycosyltransferase</fullName>
        <ecNumber evidence="6">2.4.-.-</ecNumber>
    </submittedName>
</protein>
<dbReference type="AlphaFoldDB" id="A0AAU7W4C5"/>
<dbReference type="EC" id="2.4.-.-" evidence="6"/>
<sequence length="303" mass="33666">MPRVVAVVPSYHPDRDVVQHMRALITQVDRLIVIDDGSGPGAEPVLSELSALGASVIRLDQNSGIARALNIGIGAALRDDAEYIVTTDQDTELPRGYVEECLSTFARANPVTRLGIVCADRVNGQPSLPTWTSPEGIGLVPEAIQSGFVIWRGVVEEAGLFDERLVIDCVDTEYCIRVRDHGFRIGIASGTDIRHELGEMVPFRPFGLRLRNRNGTYDYQYHSPFRQYYIVRNNIDLVFRSARKHPRWALAVVKRQIGPAVDAIVSGPLRWRHAVATLVGAAHGYLRIRGQIPAGLRRYLTRP</sequence>
<dbReference type="RefSeq" id="WP_350347331.1">
    <property type="nucleotide sequence ID" value="NZ_CP158374.1"/>
</dbReference>
<organism evidence="6">
    <name type="scientific">Agromyces sp. G08B096</name>
    <dbReference type="NCBI Taxonomy" id="3156399"/>
    <lineage>
        <taxon>Bacteria</taxon>
        <taxon>Bacillati</taxon>
        <taxon>Actinomycetota</taxon>
        <taxon>Actinomycetes</taxon>
        <taxon>Micrococcales</taxon>
        <taxon>Microbacteriaceae</taxon>
        <taxon>Agromyces</taxon>
    </lineage>
</organism>
<evidence type="ECO:0000256" key="1">
    <source>
        <dbReference type="ARBA" id="ARBA00004776"/>
    </source>
</evidence>
<dbReference type="EMBL" id="CP158374">
    <property type="protein sequence ID" value="XBX81309.1"/>
    <property type="molecule type" value="Genomic_DNA"/>
</dbReference>
<dbReference type="PANTHER" id="PTHR43179">
    <property type="entry name" value="RHAMNOSYLTRANSFERASE WBBL"/>
    <property type="match status" value="1"/>
</dbReference>
<comment type="pathway">
    <text evidence="1">Cell wall biogenesis; cell wall polysaccharide biosynthesis.</text>
</comment>
<keyword evidence="4 6" id="KW-0808">Transferase</keyword>
<dbReference type="SUPFAM" id="SSF53448">
    <property type="entry name" value="Nucleotide-diphospho-sugar transferases"/>
    <property type="match status" value="1"/>
</dbReference>
<accession>A0AAU7W4C5</accession>
<name>A0AAU7W4C5_9MICO</name>
<dbReference type="Pfam" id="PF00535">
    <property type="entry name" value="Glycos_transf_2"/>
    <property type="match status" value="1"/>
</dbReference>
<proteinExistence type="inferred from homology"/>
<dbReference type="InterPro" id="IPR001173">
    <property type="entry name" value="Glyco_trans_2-like"/>
</dbReference>
<keyword evidence="3 6" id="KW-0328">Glycosyltransferase</keyword>
<evidence type="ECO:0000313" key="6">
    <source>
        <dbReference type="EMBL" id="XBX81309.1"/>
    </source>
</evidence>
<evidence type="ECO:0000256" key="4">
    <source>
        <dbReference type="ARBA" id="ARBA00022679"/>
    </source>
</evidence>